<accession>A0A8C4R7W3</accession>
<dbReference type="Ensembl" id="ENSEBUT00000027242.1">
    <property type="protein sequence ID" value="ENSEBUP00000026666.1"/>
    <property type="gene ID" value="ENSEBUG00000016420.1"/>
</dbReference>
<dbReference type="CDD" id="cd21977">
    <property type="entry name" value="HMG-box_BHMG1"/>
    <property type="match status" value="1"/>
</dbReference>
<dbReference type="Proteomes" id="UP000694388">
    <property type="component" value="Unplaced"/>
</dbReference>
<name>A0A8C4R7W3_EPTBU</name>
<dbReference type="InterPro" id="IPR009071">
    <property type="entry name" value="HMG_box_dom"/>
</dbReference>
<dbReference type="GO" id="GO:0005634">
    <property type="term" value="C:nucleus"/>
    <property type="evidence" value="ECO:0007669"/>
    <property type="project" value="UniProtKB-UniRule"/>
</dbReference>
<dbReference type="PROSITE" id="PS50118">
    <property type="entry name" value="HMG_BOX_2"/>
    <property type="match status" value="1"/>
</dbReference>
<dbReference type="Gene3D" id="1.10.30.10">
    <property type="entry name" value="High mobility group box domain"/>
    <property type="match status" value="1"/>
</dbReference>
<sequence>MPFLNSVFHLPHMLSEYQNEPFTQSWDLDGLDLLLQDDLRFFFDPPNEQPDQAKQQIDHMDVIPDRQPQKQPEDDWSSSFEDSPVNYDNDVLWTPTHQRGHKLSQNHQKHKGRKAYNPKMSRRVVKSPYEVKKKCVNGFIMFCRINRKLYIKEHPGMPSTRATCALATLWHQMSTEEKKPYCVKAQAFSQVNNRNVHIDNNTAVVDIEIAPQSLPMVPTDSVYGTDKRTLDASDHHIKMNIVSGFHKNAMTKKENDGLIAKSQKSRNPKRQKLVHEARGEWMENPRVNPHREKNAFLDKDMFIW</sequence>
<dbReference type="AlphaFoldDB" id="A0A8C4R7W3"/>
<dbReference type="SMART" id="SM00398">
    <property type="entry name" value="HMG"/>
    <property type="match status" value="1"/>
</dbReference>
<feature type="domain" description="HMG box" evidence="2">
    <location>
        <begin position="132"/>
        <end position="186"/>
    </location>
</feature>
<evidence type="ECO:0000256" key="1">
    <source>
        <dbReference type="PROSITE-ProRule" id="PRU00267"/>
    </source>
</evidence>
<dbReference type="PANTHER" id="PTHR47658">
    <property type="entry name" value="HIGH MOBILITY GROUP B PROTEIN 12-RELATED"/>
    <property type="match status" value="1"/>
</dbReference>
<dbReference type="Pfam" id="PF00505">
    <property type="entry name" value="HMG_box"/>
    <property type="match status" value="1"/>
</dbReference>
<dbReference type="GO" id="GO:0003677">
    <property type="term" value="F:DNA binding"/>
    <property type="evidence" value="ECO:0007669"/>
    <property type="project" value="UniProtKB-UniRule"/>
</dbReference>
<keyword evidence="1" id="KW-0238">DNA-binding</keyword>
<reference evidence="3" key="2">
    <citation type="submission" date="2025-09" db="UniProtKB">
        <authorList>
            <consortium name="Ensembl"/>
        </authorList>
    </citation>
    <scope>IDENTIFICATION</scope>
</reference>
<dbReference type="PANTHER" id="PTHR47658:SF1">
    <property type="entry name" value="MEIOSIS INITIATOR PROTEIN"/>
    <property type="match status" value="1"/>
</dbReference>
<evidence type="ECO:0000313" key="3">
    <source>
        <dbReference type="Ensembl" id="ENSEBUP00000026666.1"/>
    </source>
</evidence>
<feature type="DNA-binding region" description="HMG box" evidence="1">
    <location>
        <begin position="132"/>
        <end position="186"/>
    </location>
</feature>
<evidence type="ECO:0000259" key="2">
    <source>
        <dbReference type="PROSITE" id="PS50118"/>
    </source>
</evidence>
<keyword evidence="4" id="KW-1185">Reference proteome</keyword>
<protein>
    <recommendedName>
        <fullName evidence="2">HMG box domain-containing protein</fullName>
    </recommendedName>
</protein>
<keyword evidence="1" id="KW-0539">Nucleus</keyword>
<dbReference type="GeneTree" id="ENSGT00940000175813"/>
<dbReference type="InterPro" id="IPR036910">
    <property type="entry name" value="HMG_box_dom_sf"/>
</dbReference>
<reference evidence="3" key="1">
    <citation type="submission" date="2025-08" db="UniProtKB">
        <authorList>
            <consortium name="Ensembl"/>
        </authorList>
    </citation>
    <scope>IDENTIFICATION</scope>
</reference>
<organism evidence="3 4">
    <name type="scientific">Eptatretus burgeri</name>
    <name type="common">Inshore hagfish</name>
    <dbReference type="NCBI Taxonomy" id="7764"/>
    <lineage>
        <taxon>Eukaryota</taxon>
        <taxon>Metazoa</taxon>
        <taxon>Chordata</taxon>
        <taxon>Craniata</taxon>
        <taxon>Vertebrata</taxon>
        <taxon>Cyclostomata</taxon>
        <taxon>Myxini</taxon>
        <taxon>Myxiniformes</taxon>
        <taxon>Myxinidae</taxon>
        <taxon>Eptatretinae</taxon>
        <taxon>Eptatretus</taxon>
    </lineage>
</organism>
<evidence type="ECO:0000313" key="4">
    <source>
        <dbReference type="Proteomes" id="UP000694388"/>
    </source>
</evidence>
<dbReference type="SUPFAM" id="SSF47095">
    <property type="entry name" value="HMG-box"/>
    <property type="match status" value="1"/>
</dbReference>
<proteinExistence type="predicted"/>